<reference evidence="1 4" key="2">
    <citation type="submission" date="2020-04" db="EMBL/GenBank/DDBJ databases">
        <title>Antimicrobial susceptibility and clonality of vaginal-derived multi-drug resistant Mobiluncus isolates in China.</title>
        <authorList>
            <person name="Zhang X."/>
        </authorList>
    </citation>
    <scope>NUCLEOTIDE SEQUENCE [LARGE SCALE GENOMIC DNA]</scope>
    <source>
        <strain evidence="1 4">19</strain>
    </source>
</reference>
<protein>
    <recommendedName>
        <fullName evidence="5">Chemotaxis phosphatase CheX-like domain-containing protein</fullName>
    </recommendedName>
</protein>
<dbReference type="OMA" id="VFELCNV"/>
<evidence type="ECO:0008006" key="5">
    <source>
        <dbReference type="Google" id="ProtNLM"/>
    </source>
</evidence>
<evidence type="ECO:0000313" key="2">
    <source>
        <dbReference type="EMBL" id="SQB65627.1"/>
    </source>
</evidence>
<dbReference type="Proteomes" id="UP000250245">
    <property type="component" value="Unassembled WGS sequence"/>
</dbReference>
<dbReference type="EMBL" id="UASJ01000001">
    <property type="protein sequence ID" value="SQB65627.1"/>
    <property type="molecule type" value="Genomic_DNA"/>
</dbReference>
<dbReference type="EMBL" id="JABCUI010000002">
    <property type="protein sequence ID" value="NMW87241.1"/>
    <property type="molecule type" value="Genomic_DNA"/>
</dbReference>
<accession>A0A2X2YPL6</accession>
<reference evidence="2 3" key="1">
    <citation type="submission" date="2018-06" db="EMBL/GenBank/DDBJ databases">
        <authorList>
            <consortium name="Pathogen Informatics"/>
            <person name="Doyle S."/>
        </authorList>
    </citation>
    <scope>NUCLEOTIDE SEQUENCE [LARGE SCALE GENOMIC DNA]</scope>
    <source>
        <strain evidence="2 3">NCTC11820</strain>
    </source>
</reference>
<name>A0A2X2YPL6_9ACTO</name>
<dbReference type="GeneID" id="55565033"/>
<proteinExistence type="predicted"/>
<organism evidence="2 3">
    <name type="scientific">Mobiluncus curtisii</name>
    <dbReference type="NCBI Taxonomy" id="2051"/>
    <lineage>
        <taxon>Bacteria</taxon>
        <taxon>Bacillati</taxon>
        <taxon>Actinomycetota</taxon>
        <taxon>Actinomycetes</taxon>
        <taxon>Actinomycetales</taxon>
        <taxon>Actinomycetaceae</taxon>
        <taxon>Mobiluncus</taxon>
    </lineage>
</organism>
<dbReference type="RefSeq" id="WP_004007546.1">
    <property type="nucleotide sequence ID" value="NZ_CAMUDJ010000001.1"/>
</dbReference>
<evidence type="ECO:0000313" key="4">
    <source>
        <dbReference type="Proteomes" id="UP000553981"/>
    </source>
</evidence>
<dbReference type="AlphaFoldDB" id="A0A2X2YPL6"/>
<sequence>MSATPLPTAKEIRDLFEMLLGRSVEVSPDYEILKPDEEFGCCVAFFNDAMNNVCAACIMDLDLCAYAGAALQLIPAAGAQDEINNGTLSDSYIENVYEILNIFSGLLNKDDAPHVTIGLMYTPGEELPGNEYKMVTSYVERRDSVLDIEGYGKGRFGVMCFN</sequence>
<evidence type="ECO:0000313" key="3">
    <source>
        <dbReference type="Proteomes" id="UP000250245"/>
    </source>
</evidence>
<gene>
    <name evidence="1" type="ORF">HHJ67_05680</name>
    <name evidence="2" type="ORF">NCTC11820_01697</name>
</gene>
<evidence type="ECO:0000313" key="1">
    <source>
        <dbReference type="EMBL" id="NMW87241.1"/>
    </source>
</evidence>
<dbReference type="Proteomes" id="UP000553981">
    <property type="component" value="Unassembled WGS sequence"/>
</dbReference>